<dbReference type="Pfam" id="PF12706">
    <property type="entry name" value="Lactamase_B_2"/>
    <property type="match status" value="1"/>
</dbReference>
<dbReference type="PANTHER" id="PTHR43546">
    <property type="entry name" value="UPF0173 METAL-DEPENDENT HYDROLASE MJ1163-RELATED"/>
    <property type="match status" value="1"/>
</dbReference>
<evidence type="ECO:0000259" key="2">
    <source>
        <dbReference type="Pfam" id="PF12706"/>
    </source>
</evidence>
<organism evidence="3">
    <name type="scientific">marine sediment metagenome</name>
    <dbReference type="NCBI Taxonomy" id="412755"/>
    <lineage>
        <taxon>unclassified sequences</taxon>
        <taxon>metagenomes</taxon>
        <taxon>ecological metagenomes</taxon>
    </lineage>
</organism>
<comment type="caution">
    <text evidence="3">The sequence shown here is derived from an EMBL/GenBank/DDBJ whole genome shotgun (WGS) entry which is preliminary data.</text>
</comment>
<dbReference type="InterPro" id="IPR050114">
    <property type="entry name" value="UPF0173_UPF0282_UlaG_hydrolase"/>
</dbReference>
<name>A0A0F9RQF8_9ZZZZ</name>
<accession>A0A0F9RQF8</accession>
<dbReference type="AlphaFoldDB" id="A0A0F9RQF8"/>
<dbReference type="SUPFAM" id="SSF56281">
    <property type="entry name" value="Metallo-hydrolase/oxidoreductase"/>
    <property type="match status" value="1"/>
</dbReference>
<dbReference type="GO" id="GO:0016787">
    <property type="term" value="F:hydrolase activity"/>
    <property type="evidence" value="ECO:0007669"/>
    <property type="project" value="UniProtKB-KW"/>
</dbReference>
<dbReference type="Gene3D" id="3.60.15.10">
    <property type="entry name" value="Ribonuclease Z/Hydroxyacylglutathione hydrolase-like"/>
    <property type="match status" value="1"/>
</dbReference>
<keyword evidence="1" id="KW-0378">Hydrolase</keyword>
<dbReference type="PANTHER" id="PTHR43546:SF9">
    <property type="entry name" value="L-ASCORBATE-6-PHOSPHATE LACTONASE ULAG-RELATED"/>
    <property type="match status" value="1"/>
</dbReference>
<evidence type="ECO:0000256" key="1">
    <source>
        <dbReference type="ARBA" id="ARBA00022801"/>
    </source>
</evidence>
<dbReference type="InterPro" id="IPR001279">
    <property type="entry name" value="Metallo-B-lactamas"/>
</dbReference>
<evidence type="ECO:0000313" key="3">
    <source>
        <dbReference type="EMBL" id="KKN19553.1"/>
    </source>
</evidence>
<feature type="domain" description="Metallo-beta-lactamase" evidence="2">
    <location>
        <begin position="7"/>
        <end position="178"/>
    </location>
</feature>
<sequence>MNVPIYPENIKNIDYLLSSHAHSDHMDPETLSPLSANNPNCRIITPAAEIQEAINRGAKKDQIISVNDGQILELENDIRIIGVAASHESLKINKKGEHHFLGYIFDFGGIKIYHSGDCIPFDGLYKKLKKLYINIALLPINGRDNYRFNNGIAGNFSIHEALELCRECEIKTLIVHHFGMFACNTVTNEELEKLKEMSSINCQIIIPKIDILYKIKT</sequence>
<protein>
    <recommendedName>
        <fullName evidence="2">Metallo-beta-lactamase domain-containing protein</fullName>
    </recommendedName>
</protein>
<gene>
    <name evidence="3" type="ORF">LCGC14_0944620</name>
</gene>
<reference evidence="3" key="1">
    <citation type="journal article" date="2015" name="Nature">
        <title>Complex archaea that bridge the gap between prokaryotes and eukaryotes.</title>
        <authorList>
            <person name="Spang A."/>
            <person name="Saw J.H."/>
            <person name="Jorgensen S.L."/>
            <person name="Zaremba-Niedzwiedzka K."/>
            <person name="Martijn J."/>
            <person name="Lind A.E."/>
            <person name="van Eijk R."/>
            <person name="Schleper C."/>
            <person name="Guy L."/>
            <person name="Ettema T.J."/>
        </authorList>
    </citation>
    <scope>NUCLEOTIDE SEQUENCE</scope>
</reference>
<dbReference type="InterPro" id="IPR036866">
    <property type="entry name" value="RibonucZ/Hydroxyglut_hydro"/>
</dbReference>
<dbReference type="EMBL" id="LAZR01003324">
    <property type="protein sequence ID" value="KKN19553.1"/>
    <property type="molecule type" value="Genomic_DNA"/>
</dbReference>
<proteinExistence type="predicted"/>